<keyword evidence="1" id="KW-0472">Membrane</keyword>
<reference evidence="2" key="2">
    <citation type="journal article" date="2015" name="Data Brief">
        <title>Shoot transcriptome of the giant reed, Arundo donax.</title>
        <authorList>
            <person name="Barrero R.A."/>
            <person name="Guerrero F.D."/>
            <person name="Moolhuijzen P."/>
            <person name="Goolsby J.A."/>
            <person name="Tidwell J."/>
            <person name="Bellgard S.E."/>
            <person name="Bellgard M.I."/>
        </authorList>
    </citation>
    <scope>NUCLEOTIDE SEQUENCE</scope>
    <source>
        <tissue evidence="2">Shoot tissue taken approximately 20 cm above the soil surface</tissue>
    </source>
</reference>
<keyword evidence="1" id="KW-0812">Transmembrane</keyword>
<evidence type="ECO:0000313" key="2">
    <source>
        <dbReference type="EMBL" id="JAD89437.1"/>
    </source>
</evidence>
<dbReference type="EMBL" id="GBRH01208458">
    <property type="protein sequence ID" value="JAD89437.1"/>
    <property type="molecule type" value="Transcribed_RNA"/>
</dbReference>
<sequence length="93" mass="10476">MAKTDKIVSDPCTAGQHVQTYHFHTWFANVQTYHFRTWFVAFAGTIGGLLLVLFLGSPSHHFKYSGQVIYHVEESPPGLFVKSKPCCKVECNS</sequence>
<accession>A0A0A9E0C4</accession>
<dbReference type="AlphaFoldDB" id="A0A0A9E0C4"/>
<reference evidence="2" key="1">
    <citation type="submission" date="2014-09" db="EMBL/GenBank/DDBJ databases">
        <authorList>
            <person name="Magalhaes I.L.F."/>
            <person name="Oliveira U."/>
            <person name="Santos F.R."/>
            <person name="Vidigal T.H.D.A."/>
            <person name="Brescovit A.D."/>
            <person name="Santos A.J."/>
        </authorList>
    </citation>
    <scope>NUCLEOTIDE SEQUENCE</scope>
    <source>
        <tissue evidence="2">Shoot tissue taken approximately 20 cm above the soil surface</tissue>
    </source>
</reference>
<protein>
    <submittedName>
        <fullName evidence="2">Uncharacterized protein</fullName>
    </submittedName>
</protein>
<organism evidence="2">
    <name type="scientific">Arundo donax</name>
    <name type="common">Giant reed</name>
    <name type="synonym">Donax arundinaceus</name>
    <dbReference type="NCBI Taxonomy" id="35708"/>
    <lineage>
        <taxon>Eukaryota</taxon>
        <taxon>Viridiplantae</taxon>
        <taxon>Streptophyta</taxon>
        <taxon>Embryophyta</taxon>
        <taxon>Tracheophyta</taxon>
        <taxon>Spermatophyta</taxon>
        <taxon>Magnoliopsida</taxon>
        <taxon>Liliopsida</taxon>
        <taxon>Poales</taxon>
        <taxon>Poaceae</taxon>
        <taxon>PACMAD clade</taxon>
        <taxon>Arundinoideae</taxon>
        <taxon>Arundineae</taxon>
        <taxon>Arundo</taxon>
    </lineage>
</organism>
<feature type="transmembrane region" description="Helical" evidence="1">
    <location>
        <begin position="35"/>
        <end position="55"/>
    </location>
</feature>
<name>A0A0A9E0C4_ARUDO</name>
<keyword evidence="1" id="KW-1133">Transmembrane helix</keyword>
<proteinExistence type="predicted"/>
<evidence type="ECO:0000256" key="1">
    <source>
        <dbReference type="SAM" id="Phobius"/>
    </source>
</evidence>